<evidence type="ECO:0000313" key="1">
    <source>
        <dbReference type="EMBL" id="KAH7862899.1"/>
    </source>
</evidence>
<keyword evidence="2" id="KW-1185">Reference proteome</keyword>
<evidence type="ECO:0000313" key="2">
    <source>
        <dbReference type="Proteomes" id="UP000828048"/>
    </source>
</evidence>
<protein>
    <submittedName>
        <fullName evidence="1">Uncharacterized protein</fullName>
    </submittedName>
</protein>
<organism evidence="1 2">
    <name type="scientific">Vaccinium darrowii</name>
    <dbReference type="NCBI Taxonomy" id="229202"/>
    <lineage>
        <taxon>Eukaryota</taxon>
        <taxon>Viridiplantae</taxon>
        <taxon>Streptophyta</taxon>
        <taxon>Embryophyta</taxon>
        <taxon>Tracheophyta</taxon>
        <taxon>Spermatophyta</taxon>
        <taxon>Magnoliopsida</taxon>
        <taxon>eudicotyledons</taxon>
        <taxon>Gunneridae</taxon>
        <taxon>Pentapetalae</taxon>
        <taxon>asterids</taxon>
        <taxon>Ericales</taxon>
        <taxon>Ericaceae</taxon>
        <taxon>Vaccinioideae</taxon>
        <taxon>Vaccinieae</taxon>
        <taxon>Vaccinium</taxon>
    </lineage>
</organism>
<gene>
    <name evidence="1" type="ORF">Vadar_010805</name>
</gene>
<dbReference type="Proteomes" id="UP000828048">
    <property type="component" value="Chromosome 12"/>
</dbReference>
<comment type="caution">
    <text evidence="1">The sequence shown here is derived from an EMBL/GenBank/DDBJ whole genome shotgun (WGS) entry which is preliminary data.</text>
</comment>
<dbReference type="EMBL" id="CM037162">
    <property type="protein sequence ID" value="KAH7862899.1"/>
    <property type="molecule type" value="Genomic_DNA"/>
</dbReference>
<sequence>MKLNSDQRWDPVRVNNAAITGVIMASDAVRGSAIKGFISSEWAKEVFLDNERLTEERLDEVLNKFLRDFNEGDEESLDLEPMGVAFSIFCTHIIKSSPQCLHKNTS</sequence>
<reference evidence="1 2" key="1">
    <citation type="journal article" date="2021" name="Hortic Res">
        <title>High-quality reference genome and annotation aids understanding of berry development for evergreen blueberry (Vaccinium darrowii).</title>
        <authorList>
            <person name="Yu J."/>
            <person name="Hulse-Kemp A.M."/>
            <person name="Babiker E."/>
            <person name="Staton M."/>
        </authorList>
    </citation>
    <scope>NUCLEOTIDE SEQUENCE [LARGE SCALE GENOMIC DNA]</scope>
    <source>
        <strain evidence="2">cv. NJ 8807/NJ 8810</strain>
        <tissue evidence="1">Young leaf</tissue>
    </source>
</reference>
<proteinExistence type="predicted"/>
<name>A0ACB7ZAA9_9ERIC</name>
<accession>A0ACB7ZAA9</accession>